<gene>
    <name evidence="4" type="primary">LOC104729098</name>
</gene>
<feature type="domain" description="Zinc knuckle CX2CX4HX4C" evidence="2">
    <location>
        <begin position="86"/>
        <end position="131"/>
    </location>
</feature>
<protein>
    <submittedName>
        <fullName evidence="4">Uncharacterized protein At4g02000-like</fullName>
    </submittedName>
</protein>
<sequence>MDLVLRRGPWSFNDWMITTHRWYPNIGENDMKIIPFWVQIQGIPTLYLTNVTTRWVGNRIGYVTDVDYDENVNQVRAVRVRIARNIDDPLRFQKNINFALDENTVIKYRYERLRNFCTKCGSLKHDAKECSLTFDNNDPPGPDDDRQFDV</sequence>
<dbReference type="GeneID" id="104729098"/>
<name>A0ABM0UTV5_CAMSA</name>
<dbReference type="Pfam" id="PF14392">
    <property type="entry name" value="zf-CCHC_4"/>
    <property type="match status" value="1"/>
</dbReference>
<accession>A0ABM0UTV5</accession>
<dbReference type="PANTHER" id="PTHR31286:SF178">
    <property type="entry name" value="DUF4283 DOMAIN-CONTAINING PROTEIN"/>
    <property type="match status" value="1"/>
</dbReference>
<evidence type="ECO:0000313" key="3">
    <source>
        <dbReference type="Proteomes" id="UP000694864"/>
    </source>
</evidence>
<reference evidence="4" key="2">
    <citation type="submission" date="2025-08" db="UniProtKB">
        <authorList>
            <consortium name="RefSeq"/>
        </authorList>
    </citation>
    <scope>IDENTIFICATION</scope>
    <source>
        <tissue evidence="4">Leaf</tissue>
    </source>
</reference>
<organism evidence="3 4">
    <name type="scientific">Camelina sativa</name>
    <name type="common">False flax</name>
    <name type="synonym">Myagrum sativum</name>
    <dbReference type="NCBI Taxonomy" id="90675"/>
    <lineage>
        <taxon>Eukaryota</taxon>
        <taxon>Viridiplantae</taxon>
        <taxon>Streptophyta</taxon>
        <taxon>Embryophyta</taxon>
        <taxon>Tracheophyta</taxon>
        <taxon>Spermatophyta</taxon>
        <taxon>Magnoliopsida</taxon>
        <taxon>eudicotyledons</taxon>
        <taxon>Gunneridae</taxon>
        <taxon>Pentapetalae</taxon>
        <taxon>rosids</taxon>
        <taxon>malvids</taxon>
        <taxon>Brassicales</taxon>
        <taxon>Brassicaceae</taxon>
        <taxon>Camelineae</taxon>
        <taxon>Camelina</taxon>
    </lineage>
</organism>
<dbReference type="Proteomes" id="UP000694864">
    <property type="component" value="Chromosome 11"/>
</dbReference>
<feature type="region of interest" description="Disordered" evidence="1">
    <location>
        <begin position="131"/>
        <end position="150"/>
    </location>
</feature>
<evidence type="ECO:0000259" key="2">
    <source>
        <dbReference type="Pfam" id="PF14392"/>
    </source>
</evidence>
<dbReference type="InterPro" id="IPR040256">
    <property type="entry name" value="At4g02000-like"/>
</dbReference>
<evidence type="ECO:0000256" key="1">
    <source>
        <dbReference type="SAM" id="MobiDB-lite"/>
    </source>
</evidence>
<dbReference type="InterPro" id="IPR025836">
    <property type="entry name" value="Zn_knuckle_CX2CX4HX4C"/>
</dbReference>
<reference evidence="3" key="1">
    <citation type="journal article" date="2014" name="Nat. Commun.">
        <title>The emerging biofuel crop Camelina sativa retains a highly undifferentiated hexaploid genome structure.</title>
        <authorList>
            <person name="Kagale S."/>
            <person name="Koh C."/>
            <person name="Nixon J."/>
            <person name="Bollina V."/>
            <person name="Clarke W.E."/>
            <person name="Tuteja R."/>
            <person name="Spillane C."/>
            <person name="Robinson S.J."/>
            <person name="Links M.G."/>
            <person name="Clarke C."/>
            <person name="Higgins E.E."/>
            <person name="Huebert T."/>
            <person name="Sharpe A.G."/>
            <person name="Parkin I.A."/>
        </authorList>
    </citation>
    <scope>NUCLEOTIDE SEQUENCE [LARGE SCALE GENOMIC DNA]</scope>
    <source>
        <strain evidence="3">cv. DH55</strain>
    </source>
</reference>
<dbReference type="PANTHER" id="PTHR31286">
    <property type="entry name" value="GLYCINE-RICH CELL WALL STRUCTURAL PROTEIN 1.8-LIKE"/>
    <property type="match status" value="1"/>
</dbReference>
<dbReference type="RefSeq" id="XP_010446292.1">
    <property type="nucleotide sequence ID" value="XM_010447990.1"/>
</dbReference>
<evidence type="ECO:0000313" key="4">
    <source>
        <dbReference type="RefSeq" id="XP_010446292.1"/>
    </source>
</evidence>
<keyword evidence="3" id="KW-1185">Reference proteome</keyword>
<proteinExistence type="predicted"/>